<dbReference type="EMBL" id="JEWH01000007">
    <property type="protein sequence ID" value="EXB06925.1"/>
    <property type="molecule type" value="Genomic_DNA"/>
</dbReference>
<organism evidence="2 3">
    <name type="scientific">Acinetobacter baumannii (strain 1295743)</name>
    <dbReference type="NCBI Taxonomy" id="1310613"/>
    <lineage>
        <taxon>Bacteria</taxon>
        <taxon>Pseudomonadati</taxon>
        <taxon>Pseudomonadota</taxon>
        <taxon>Gammaproteobacteria</taxon>
        <taxon>Moraxellales</taxon>
        <taxon>Moraxellaceae</taxon>
        <taxon>Acinetobacter</taxon>
        <taxon>Acinetobacter calcoaceticus/baumannii complex</taxon>
    </lineage>
</organism>
<dbReference type="PATRIC" id="fig|1310613.3.peg.917"/>
<sequence>MKHLLWVYFLISLILFAALALLSYGYGMGYVYIYWRQLQLQTNVWGLVFTFIVMSFIAQVIWLWIKRYSSREQRKRENIFQFKNLHPYEQLGIVWLLEAAEDQRVFIERVFTQSGLLKNIIDAKFLVLSGDYQKALEALDQSPPMAFELAELQRIEIFLAQNEAERALTHLEFLYQHQLSPWLEEIETAYQQRLTALWGQLALQQPWVYLRSMKYGLLDAEHRDLWLQQLLQQFDQASIDDLQALQQRYLDLESEIQTRPYSSKLLWLKLLARMPEMSIQHEALTLHLLKEQFDPDVFYLWFQQQLLKQVPDYADVEEKINQFESQYMNLPVLTFAKWHVYMATGRQAEAEILLSLYPDNILMSYLRIKSTLKEDDELIKQLNLIFENDANFLKFKI</sequence>
<keyword evidence="1" id="KW-0812">Transmembrane</keyword>
<accession>A0A009HV98</accession>
<reference evidence="2 3" key="1">
    <citation type="submission" date="2014-02" db="EMBL/GenBank/DDBJ databases">
        <title>Comparative genomics and transcriptomics to identify genetic mechanisms underlying the emergence of carbapenem resistant Acinetobacter baumannii (CRAb).</title>
        <authorList>
            <person name="Harris A.D."/>
            <person name="Johnson K.J."/>
            <person name="George J."/>
            <person name="Shefchek K."/>
            <person name="Daugherty S.C."/>
            <person name="Parankush S."/>
            <person name="Sadzewicz L."/>
            <person name="Tallon L."/>
            <person name="Sengamalay N."/>
            <person name="Hazen T.H."/>
            <person name="Rasko D.A."/>
        </authorList>
    </citation>
    <scope>NUCLEOTIDE SEQUENCE [LARGE SCALE GENOMIC DNA]</scope>
    <source>
        <strain evidence="2 3">1295743</strain>
    </source>
</reference>
<dbReference type="AlphaFoldDB" id="A0A009HV98"/>
<evidence type="ECO:0000256" key="1">
    <source>
        <dbReference type="SAM" id="Phobius"/>
    </source>
</evidence>
<keyword evidence="1" id="KW-0472">Membrane</keyword>
<dbReference type="RefSeq" id="WP_000681771.1">
    <property type="nucleotide sequence ID" value="NZ_JEWH01000007.1"/>
</dbReference>
<dbReference type="Proteomes" id="UP000020595">
    <property type="component" value="Unassembled WGS sequence"/>
</dbReference>
<evidence type="ECO:0000313" key="2">
    <source>
        <dbReference type="EMBL" id="EXB06925.1"/>
    </source>
</evidence>
<proteinExistence type="predicted"/>
<evidence type="ECO:0000313" key="3">
    <source>
        <dbReference type="Proteomes" id="UP000020595"/>
    </source>
</evidence>
<comment type="caution">
    <text evidence="2">The sequence shown here is derived from an EMBL/GenBank/DDBJ whole genome shotgun (WGS) entry which is preliminary data.</text>
</comment>
<protein>
    <recommendedName>
        <fullName evidence="4">Heme biosynthesis protein HemY</fullName>
    </recommendedName>
</protein>
<feature type="transmembrane region" description="Helical" evidence="1">
    <location>
        <begin position="43"/>
        <end position="65"/>
    </location>
</feature>
<keyword evidence="1" id="KW-1133">Transmembrane helix</keyword>
<name>A0A009HV98_ACIB9</name>
<evidence type="ECO:0008006" key="4">
    <source>
        <dbReference type="Google" id="ProtNLM"/>
    </source>
</evidence>
<gene>
    <name evidence="2" type="ORF">J512_0959</name>
</gene>